<dbReference type="VEuPathDB" id="ToxoDB:cyc_02857"/>
<feature type="compositionally biased region" description="Polar residues" evidence="1">
    <location>
        <begin position="1130"/>
        <end position="1150"/>
    </location>
</feature>
<keyword evidence="3" id="KW-1185">Reference proteome</keyword>
<feature type="region of interest" description="Disordered" evidence="1">
    <location>
        <begin position="1"/>
        <end position="233"/>
    </location>
</feature>
<feature type="compositionally biased region" description="Basic and acidic residues" evidence="1">
    <location>
        <begin position="809"/>
        <end position="821"/>
    </location>
</feature>
<organism evidence="2 3">
    <name type="scientific">Cyclospora cayetanensis</name>
    <dbReference type="NCBI Taxonomy" id="88456"/>
    <lineage>
        <taxon>Eukaryota</taxon>
        <taxon>Sar</taxon>
        <taxon>Alveolata</taxon>
        <taxon>Apicomplexa</taxon>
        <taxon>Conoidasida</taxon>
        <taxon>Coccidia</taxon>
        <taxon>Eucoccidiorida</taxon>
        <taxon>Eimeriorina</taxon>
        <taxon>Eimeriidae</taxon>
        <taxon>Cyclospora</taxon>
    </lineage>
</organism>
<gene>
    <name evidence="2" type="ORF">cyc_02857</name>
</gene>
<evidence type="ECO:0000313" key="3">
    <source>
        <dbReference type="Proteomes" id="UP000095192"/>
    </source>
</evidence>
<proteinExistence type="predicted"/>
<comment type="caution">
    <text evidence="2">The sequence shown here is derived from an EMBL/GenBank/DDBJ whole genome shotgun (WGS) entry which is preliminary data.</text>
</comment>
<name>A0A1D3D6G4_9EIME</name>
<feature type="compositionally biased region" description="Pro residues" evidence="1">
    <location>
        <begin position="1175"/>
        <end position="1186"/>
    </location>
</feature>
<feature type="compositionally biased region" description="Low complexity" evidence="1">
    <location>
        <begin position="16"/>
        <end position="25"/>
    </location>
</feature>
<feature type="region of interest" description="Disordered" evidence="1">
    <location>
        <begin position="801"/>
        <end position="858"/>
    </location>
</feature>
<reference evidence="2 3" key="1">
    <citation type="journal article" date="2016" name="BMC Genomics">
        <title>Comparative genomics reveals Cyclospora cayetanensis possesses coccidia-like metabolism and invasion components but unique surface antigens.</title>
        <authorList>
            <person name="Liu S."/>
            <person name="Wang L."/>
            <person name="Zheng H."/>
            <person name="Xu Z."/>
            <person name="Roellig D.M."/>
            <person name="Li N."/>
            <person name="Frace M.A."/>
            <person name="Tang K."/>
            <person name="Arrowood M.J."/>
            <person name="Moss D.M."/>
            <person name="Zhang L."/>
            <person name="Feng Y."/>
            <person name="Xiao L."/>
        </authorList>
    </citation>
    <scope>NUCLEOTIDE SEQUENCE [LARGE SCALE GENOMIC DNA]</scope>
    <source>
        <strain evidence="2 3">CHN_HEN01</strain>
    </source>
</reference>
<dbReference type="EMBL" id="JROU02000526">
    <property type="protein sequence ID" value="OEH79039.1"/>
    <property type="molecule type" value="Genomic_DNA"/>
</dbReference>
<feature type="compositionally biased region" description="Low complexity" evidence="1">
    <location>
        <begin position="833"/>
        <end position="856"/>
    </location>
</feature>
<evidence type="ECO:0000313" key="2">
    <source>
        <dbReference type="EMBL" id="OEH79039.1"/>
    </source>
</evidence>
<dbReference type="InParanoid" id="A0A1D3D6G4"/>
<feature type="region of interest" description="Disordered" evidence="1">
    <location>
        <begin position="1115"/>
        <end position="1210"/>
    </location>
</feature>
<sequence>MPLVSPRVSGAGGPSGAPSGRGPSGKTYKILEQPNSSGSAPAKRGNGGGGTDKVAIAKEQTGQKGKENGSNRGATLSKGYSPKKESHLAAHRTQQEKANGKAVQMDGKTAHERPKVEYFKVPVAQPPERKASGPRTRPPSCENSADSSPLGDKDTSVPAELQQTQENEGFKWRTAAPSNADAPQDAGADVPEMLRLAASSAEAPRDEALKAKRPIRRAEPPPAPRVKHPTDILDSPELQKLLLENKRLSDAKVGASKWTVQPNLYKKDFLMISTPEEKRKWQPRKISEAEEAREDSAVGKFAKSRLYETWVTPSVRLEKPSPHLAASSVTNAAPREAELTLPQAGLLSASDALRVHRLRTEEAMDTYLIENVNASEAWKHREGLHSELRHCPPYTEQTGTDVLGDTLLAQRKTPSKNIGVLRIESIDEEGFLDPYDANASQEDPLPFPIGGNNEQTELVALRNINQAAQTMRKGLQDRFPYLDISWSRQPSFDADNVDSVFVLQPENQYADQPITDSFFESHERLRMAATRVAQCVESKDTTKREVVRMERDINVMYQQDENSTDLGSRQQSARWDIFCGLHHSQGVDWGHQEQQETKDTLYRHPEKVLAIWNQRNRTYKELEDEEDRERHMMVKQIVHEIFTQFGGNWSNRPELQSLRTEVPNPQAIIFRYLMSPNETTQLVHSLFVPLIMERFYLFDMRYAETSMMKIEEASSLSDWCLATRALSRMGRIANYVLTAILESRIPGLLRLLFRLNALEFFEYRISYMMHMLSWRGQDNYDSKLQDARQTEQIIKNLCTRGRATAKSARSSERGKTDDAEARRKKGDAQKGVSTPQSYSSPSPSPSSRSQPPSMSPQERELLLRRSKDQLYVVLNNSTSCMAMQYNIEGICKLMPFLTEYTANMEKKETICGRLLDSIVTKAFLSALAEKQVPESPQAVGLVTRFVEMLTETLYAMRAPNMMERLNMNQSPSLPNVCLWDCLVKALHPRINIFLCRSLLCFIADLMYMTCLDEAPFLLKTAQQILDALDTVVLPTVRDKKPTLATDVTWDFCWEAAVCLRDAFKKTTISTNINPNTLYPYTLVYRCGLRAGGPWPSLWQSAWEPPYHQWISSSSLLEPEPTSQPERKGSFVSTSSKMLTQSTSALRSSMKGSRPLSHSTRHSHIRFETATQHKPPSVPFSPRPPTAPAAAKVPGFQPSSADAAGVATETPAQIRDAKVISRAETKKEAQIDATPPHTLWKGFVIPCWLPGCKNVRTQGFPPAGAAAKMQYCPE</sequence>
<feature type="compositionally biased region" description="Basic and acidic residues" evidence="1">
    <location>
        <begin position="108"/>
        <end position="118"/>
    </location>
</feature>
<evidence type="ECO:0000256" key="1">
    <source>
        <dbReference type="SAM" id="MobiDB-lite"/>
    </source>
</evidence>
<protein>
    <submittedName>
        <fullName evidence="2">Uncharacterized protein</fullName>
    </submittedName>
</protein>
<feature type="compositionally biased region" description="Basic and acidic residues" evidence="1">
    <location>
        <begin position="82"/>
        <end position="99"/>
    </location>
</feature>
<dbReference type="AlphaFoldDB" id="A0A1D3D6G4"/>
<dbReference type="Proteomes" id="UP000095192">
    <property type="component" value="Unassembled WGS sequence"/>
</dbReference>
<accession>A0A1D3D6G4</accession>